<dbReference type="GO" id="GO:0003700">
    <property type="term" value="F:DNA-binding transcription factor activity"/>
    <property type="evidence" value="ECO:0007669"/>
    <property type="project" value="InterPro"/>
</dbReference>
<dbReference type="PANTHER" id="PTHR46796">
    <property type="entry name" value="HTH-TYPE TRANSCRIPTIONAL ACTIVATOR RHAS-RELATED"/>
    <property type="match status" value="1"/>
</dbReference>
<dbReference type="EMBL" id="FNPE01000004">
    <property type="protein sequence ID" value="SDY35272.1"/>
    <property type="molecule type" value="Genomic_DNA"/>
</dbReference>
<evidence type="ECO:0000259" key="5">
    <source>
        <dbReference type="PROSITE" id="PS01124"/>
    </source>
</evidence>
<dbReference type="GO" id="GO:0043565">
    <property type="term" value="F:sequence-specific DNA binding"/>
    <property type="evidence" value="ECO:0007669"/>
    <property type="project" value="InterPro"/>
</dbReference>
<dbReference type="Gene3D" id="1.10.10.60">
    <property type="entry name" value="Homeodomain-like"/>
    <property type="match status" value="1"/>
</dbReference>
<accession>A0A1H3J5U7</accession>
<feature type="compositionally biased region" description="Basic and acidic residues" evidence="4">
    <location>
        <begin position="321"/>
        <end position="330"/>
    </location>
</feature>
<reference evidence="6 7" key="1">
    <citation type="submission" date="2016-10" db="EMBL/GenBank/DDBJ databases">
        <authorList>
            <person name="de Groot N.N."/>
        </authorList>
    </citation>
    <scope>NUCLEOTIDE SEQUENCE [LARGE SCALE GENOMIC DNA]</scope>
    <source>
        <strain evidence="6 7">LMG 24775</strain>
    </source>
</reference>
<dbReference type="SMART" id="SM00342">
    <property type="entry name" value="HTH_ARAC"/>
    <property type="match status" value="1"/>
</dbReference>
<feature type="domain" description="HTH araC/xylS-type" evidence="5">
    <location>
        <begin position="210"/>
        <end position="308"/>
    </location>
</feature>
<keyword evidence="2" id="KW-0238">DNA-binding</keyword>
<dbReference type="RefSeq" id="WP_016447130.1">
    <property type="nucleotide sequence ID" value="NZ_AP025556.1"/>
</dbReference>
<keyword evidence="3" id="KW-0804">Transcription</keyword>
<dbReference type="InterPro" id="IPR050204">
    <property type="entry name" value="AraC_XylS_family_regulators"/>
</dbReference>
<sequence length="330" mass="36277">MDVLSEVLDICRSERAVTARFALTAPWSLKSTGVTGAMIRMARGAPYWIQVEGMPALRVEPGDLVMLPMGAAHVVASDMDVASELFSRMIARHAEGPRDENPLVFSHGGGGEATDMFSALLWFSAYCRHSVFRILPPLIHIRASDLPLADCLATTMESLTLETLARRPGWRLSAARMGELLLVNILREHLAREAAVGEGWLRGLGDACVARALVCMHREPQRAWSVETLAIEAGMSRTRFSMRFKELVGATPIGYLTAHRMALAAQQMEAGGLSSARIAENAGYDSPKVFARAFRRWSGHTPKAWLAQEAAKRSGWQQQEGRIRGLEQDP</sequence>
<name>A0A1H3J5U7_9BURK</name>
<evidence type="ECO:0000256" key="1">
    <source>
        <dbReference type="ARBA" id="ARBA00023015"/>
    </source>
</evidence>
<gene>
    <name evidence="6" type="ORF">SAMN05421547_104106</name>
</gene>
<proteinExistence type="predicted"/>
<evidence type="ECO:0000256" key="3">
    <source>
        <dbReference type="ARBA" id="ARBA00023163"/>
    </source>
</evidence>
<evidence type="ECO:0000313" key="6">
    <source>
        <dbReference type="EMBL" id="SDY35272.1"/>
    </source>
</evidence>
<dbReference type="PANTHER" id="PTHR46796:SF7">
    <property type="entry name" value="ARAC FAMILY TRANSCRIPTIONAL REGULATOR"/>
    <property type="match status" value="1"/>
</dbReference>
<protein>
    <submittedName>
        <fullName evidence="6">Transcriptional regulator, AraC family</fullName>
    </submittedName>
</protein>
<dbReference type="InterPro" id="IPR018060">
    <property type="entry name" value="HTH_AraC"/>
</dbReference>
<dbReference type="Pfam" id="PF12852">
    <property type="entry name" value="Cupin_6"/>
    <property type="match status" value="1"/>
</dbReference>
<organism evidence="6 7">
    <name type="scientific">Delftia lacustris</name>
    <dbReference type="NCBI Taxonomy" id="558537"/>
    <lineage>
        <taxon>Bacteria</taxon>
        <taxon>Pseudomonadati</taxon>
        <taxon>Pseudomonadota</taxon>
        <taxon>Betaproteobacteria</taxon>
        <taxon>Burkholderiales</taxon>
        <taxon>Comamonadaceae</taxon>
        <taxon>Delftia</taxon>
    </lineage>
</organism>
<evidence type="ECO:0000256" key="4">
    <source>
        <dbReference type="SAM" id="MobiDB-lite"/>
    </source>
</evidence>
<dbReference type="Proteomes" id="UP000183417">
    <property type="component" value="Unassembled WGS sequence"/>
</dbReference>
<dbReference type="GeneID" id="94692059"/>
<dbReference type="AlphaFoldDB" id="A0A1H3J5U7"/>
<dbReference type="PROSITE" id="PS01124">
    <property type="entry name" value="HTH_ARAC_FAMILY_2"/>
    <property type="match status" value="1"/>
</dbReference>
<feature type="region of interest" description="Disordered" evidence="4">
    <location>
        <begin position="308"/>
        <end position="330"/>
    </location>
</feature>
<dbReference type="Pfam" id="PF12833">
    <property type="entry name" value="HTH_18"/>
    <property type="match status" value="1"/>
</dbReference>
<evidence type="ECO:0000313" key="7">
    <source>
        <dbReference type="Proteomes" id="UP000183417"/>
    </source>
</evidence>
<dbReference type="InterPro" id="IPR032783">
    <property type="entry name" value="AraC_lig"/>
</dbReference>
<dbReference type="InterPro" id="IPR009057">
    <property type="entry name" value="Homeodomain-like_sf"/>
</dbReference>
<keyword evidence="1" id="KW-0805">Transcription regulation</keyword>
<dbReference type="SUPFAM" id="SSF46689">
    <property type="entry name" value="Homeodomain-like"/>
    <property type="match status" value="2"/>
</dbReference>
<evidence type="ECO:0000256" key="2">
    <source>
        <dbReference type="ARBA" id="ARBA00023125"/>
    </source>
</evidence>